<dbReference type="EMBL" id="JAFIMR010000015">
    <property type="protein sequence ID" value="KAI1869443.1"/>
    <property type="molecule type" value="Genomic_DNA"/>
</dbReference>
<sequence length="285" mass="31560">MTVHSRPTRTSKSMVWGGVRAENIQTKTVFRWTAEHNAQFESFLKKHGKNARTTADIDELLIKLNLDGYYGVKNKSGEDLEKIILDKVKRKLYNVSRQLPMKDRSFEAGHKDTAMPEDGATFNSSRDAASPPPPAYGNTGGIPVAHVKIPQFELTGRGSAAFKTPSRERREERLSQTGQEVVHYVDSPAAESTIQRKHKPMSAQGSVSLSPEIGAAASLQSSRRSKAQRVSEAWNKFHQILLDVDQQPDEEEDETLYGLTTSMVRASDSILGKRVASLNRLAGSP</sequence>
<feature type="compositionally biased region" description="Basic and acidic residues" evidence="1">
    <location>
        <begin position="165"/>
        <end position="174"/>
    </location>
</feature>
<feature type="region of interest" description="Disordered" evidence="1">
    <location>
        <begin position="156"/>
        <end position="178"/>
    </location>
</feature>
<evidence type="ECO:0000313" key="3">
    <source>
        <dbReference type="Proteomes" id="UP000829685"/>
    </source>
</evidence>
<keyword evidence="3" id="KW-1185">Reference proteome</keyword>
<protein>
    <submittedName>
        <fullName evidence="2">Uncharacterized protein</fullName>
    </submittedName>
</protein>
<gene>
    <name evidence="2" type="ORF">JX265_006533</name>
</gene>
<feature type="region of interest" description="Disordered" evidence="1">
    <location>
        <begin position="106"/>
        <end position="142"/>
    </location>
</feature>
<dbReference type="Proteomes" id="UP000829685">
    <property type="component" value="Unassembled WGS sequence"/>
</dbReference>
<dbReference type="AlphaFoldDB" id="A0A9P9WLW8"/>
<reference evidence="2" key="1">
    <citation type="submission" date="2021-03" db="EMBL/GenBank/DDBJ databases">
        <title>Revisited historic fungal species revealed as producer of novel bioactive compounds through whole genome sequencing and comparative genomics.</title>
        <authorList>
            <person name="Vignolle G.A."/>
            <person name="Hochenegger N."/>
            <person name="Mach R.L."/>
            <person name="Mach-Aigner A.R."/>
            <person name="Javad Rahimi M."/>
            <person name="Salim K.A."/>
            <person name="Chan C.M."/>
            <person name="Lim L.B.L."/>
            <person name="Cai F."/>
            <person name="Druzhinina I.S."/>
            <person name="U'Ren J.M."/>
            <person name="Derntl C."/>
        </authorList>
    </citation>
    <scope>NUCLEOTIDE SEQUENCE</scope>
    <source>
        <strain evidence="2">TUCIM 5799</strain>
    </source>
</reference>
<accession>A0A9P9WLW8</accession>
<evidence type="ECO:0000256" key="1">
    <source>
        <dbReference type="SAM" id="MobiDB-lite"/>
    </source>
</evidence>
<comment type="caution">
    <text evidence="2">The sequence shown here is derived from an EMBL/GenBank/DDBJ whole genome shotgun (WGS) entry which is preliminary data.</text>
</comment>
<dbReference type="OrthoDB" id="4774395at2759"/>
<evidence type="ECO:0000313" key="2">
    <source>
        <dbReference type="EMBL" id="KAI1869443.1"/>
    </source>
</evidence>
<name>A0A9P9WLW8_9PEZI</name>
<organism evidence="2 3">
    <name type="scientific">Neoarthrinium moseri</name>
    <dbReference type="NCBI Taxonomy" id="1658444"/>
    <lineage>
        <taxon>Eukaryota</taxon>
        <taxon>Fungi</taxon>
        <taxon>Dikarya</taxon>
        <taxon>Ascomycota</taxon>
        <taxon>Pezizomycotina</taxon>
        <taxon>Sordariomycetes</taxon>
        <taxon>Xylariomycetidae</taxon>
        <taxon>Amphisphaeriales</taxon>
        <taxon>Apiosporaceae</taxon>
        <taxon>Neoarthrinium</taxon>
    </lineage>
</organism>
<proteinExistence type="predicted"/>